<dbReference type="Proteomes" id="UP000729402">
    <property type="component" value="Unassembled WGS sequence"/>
</dbReference>
<gene>
    <name evidence="1" type="ORF">GUJ93_ZPchr0006g41017</name>
</gene>
<reference evidence="1" key="1">
    <citation type="journal article" date="2021" name="bioRxiv">
        <title>Whole Genome Assembly and Annotation of Northern Wild Rice, Zizania palustris L., Supports a Whole Genome Duplication in the Zizania Genus.</title>
        <authorList>
            <person name="Haas M."/>
            <person name="Kono T."/>
            <person name="Macchietto M."/>
            <person name="Millas R."/>
            <person name="McGilp L."/>
            <person name="Shao M."/>
            <person name="Duquette J."/>
            <person name="Hirsch C.N."/>
            <person name="Kimball J."/>
        </authorList>
    </citation>
    <scope>NUCLEOTIDE SEQUENCE</scope>
    <source>
        <tissue evidence="1">Fresh leaf tissue</tissue>
    </source>
</reference>
<sequence length="71" mass="8000">MRQDGEHTRYDAMMQRDNSVEWRCKGVTTRRRVMAKGRGAMRLLMVRHDDEGMASGARCGNECVVSVAPTA</sequence>
<evidence type="ECO:0000313" key="1">
    <source>
        <dbReference type="EMBL" id="KAG8069751.1"/>
    </source>
</evidence>
<name>A0A8J5VSB0_ZIZPA</name>
<evidence type="ECO:0000313" key="2">
    <source>
        <dbReference type="Proteomes" id="UP000729402"/>
    </source>
</evidence>
<protein>
    <submittedName>
        <fullName evidence="1">Uncharacterized protein</fullName>
    </submittedName>
</protein>
<proteinExistence type="predicted"/>
<organism evidence="1 2">
    <name type="scientific">Zizania palustris</name>
    <name type="common">Northern wild rice</name>
    <dbReference type="NCBI Taxonomy" id="103762"/>
    <lineage>
        <taxon>Eukaryota</taxon>
        <taxon>Viridiplantae</taxon>
        <taxon>Streptophyta</taxon>
        <taxon>Embryophyta</taxon>
        <taxon>Tracheophyta</taxon>
        <taxon>Spermatophyta</taxon>
        <taxon>Magnoliopsida</taxon>
        <taxon>Liliopsida</taxon>
        <taxon>Poales</taxon>
        <taxon>Poaceae</taxon>
        <taxon>BOP clade</taxon>
        <taxon>Oryzoideae</taxon>
        <taxon>Oryzeae</taxon>
        <taxon>Zizaniinae</taxon>
        <taxon>Zizania</taxon>
    </lineage>
</organism>
<dbReference type="AlphaFoldDB" id="A0A8J5VSB0"/>
<keyword evidence="2" id="KW-1185">Reference proteome</keyword>
<accession>A0A8J5VSB0</accession>
<dbReference type="EMBL" id="JAAALK010000283">
    <property type="protein sequence ID" value="KAG8069751.1"/>
    <property type="molecule type" value="Genomic_DNA"/>
</dbReference>
<reference evidence="1" key="2">
    <citation type="submission" date="2021-02" db="EMBL/GenBank/DDBJ databases">
        <authorList>
            <person name="Kimball J.A."/>
            <person name="Haas M.W."/>
            <person name="Macchietto M."/>
            <person name="Kono T."/>
            <person name="Duquette J."/>
            <person name="Shao M."/>
        </authorList>
    </citation>
    <scope>NUCLEOTIDE SEQUENCE</scope>
    <source>
        <tissue evidence="1">Fresh leaf tissue</tissue>
    </source>
</reference>
<comment type="caution">
    <text evidence="1">The sequence shown here is derived from an EMBL/GenBank/DDBJ whole genome shotgun (WGS) entry which is preliminary data.</text>
</comment>